<keyword evidence="2" id="KW-0732">Signal</keyword>
<dbReference type="Gene3D" id="3.40.190.150">
    <property type="entry name" value="Bordetella uptake gene, domain 1"/>
    <property type="match status" value="1"/>
</dbReference>
<proteinExistence type="inferred from homology"/>
<dbReference type="Pfam" id="PF03401">
    <property type="entry name" value="TctC"/>
    <property type="match status" value="1"/>
</dbReference>
<protein>
    <submittedName>
        <fullName evidence="3">Tripartite tricarboxylate transporter substrate binding protein</fullName>
    </submittedName>
</protein>
<gene>
    <name evidence="3" type="ORF">G3A44_15085</name>
</gene>
<feature type="chain" id="PRO_5028908313" evidence="2">
    <location>
        <begin position="29"/>
        <end position="334"/>
    </location>
</feature>
<dbReference type="AlphaFoldDB" id="A0A7C9PJ40"/>
<dbReference type="InterPro" id="IPR005064">
    <property type="entry name" value="BUG"/>
</dbReference>
<comment type="similarity">
    <text evidence="1">Belongs to the UPF0065 (bug) family.</text>
</comment>
<dbReference type="SUPFAM" id="SSF53850">
    <property type="entry name" value="Periplasmic binding protein-like II"/>
    <property type="match status" value="1"/>
</dbReference>
<dbReference type="PROSITE" id="PS51318">
    <property type="entry name" value="TAT"/>
    <property type="match status" value="1"/>
</dbReference>
<dbReference type="PIRSF" id="PIRSF017082">
    <property type="entry name" value="YflP"/>
    <property type="match status" value="1"/>
</dbReference>
<sequence>MSRRRFLTQSLAPLAALATLGAGLPAAAATTPTADAYPSRPITLVVPFTAGGATDTVGRIVAKALGDRLGQTVVVDNRPGAGTEVGAAAVARAPADGYTLLISSNSTFTVNPALKPRLQYSAEKSFEAVGMVGSSPLAVMALPSFPANSMGELLGQAKAKPGSLTYASFGTGTTAHLAGEMLKVMAGVDMIHVPYKGSAPAMADLLGGQVNLSVDTLVAALPMLRAGKVKVLATTGARRAQYLPQVPTVAESGMPQFEMVSWLAIVAPKGLPAPVSRTLSITLAAALSDSAVQTALKDAGLEVGFQPAAAYDARLARELPLLRAYVAKARITME</sequence>
<dbReference type="RefSeq" id="WP_163458445.1">
    <property type="nucleotide sequence ID" value="NZ_JAAGOH010000018.1"/>
</dbReference>
<feature type="signal peptide" evidence="2">
    <location>
        <begin position="1"/>
        <end position="28"/>
    </location>
</feature>
<organism evidence="3 4">
    <name type="scientific">Ideonella livida</name>
    <dbReference type="NCBI Taxonomy" id="2707176"/>
    <lineage>
        <taxon>Bacteria</taxon>
        <taxon>Pseudomonadati</taxon>
        <taxon>Pseudomonadota</taxon>
        <taxon>Betaproteobacteria</taxon>
        <taxon>Burkholderiales</taxon>
        <taxon>Sphaerotilaceae</taxon>
        <taxon>Ideonella</taxon>
    </lineage>
</organism>
<evidence type="ECO:0000256" key="2">
    <source>
        <dbReference type="SAM" id="SignalP"/>
    </source>
</evidence>
<dbReference type="EMBL" id="JAAGOH010000018">
    <property type="protein sequence ID" value="NDY92511.1"/>
    <property type="molecule type" value="Genomic_DNA"/>
</dbReference>
<name>A0A7C9PJ40_9BURK</name>
<evidence type="ECO:0000313" key="4">
    <source>
        <dbReference type="Proteomes" id="UP000484255"/>
    </source>
</evidence>
<reference evidence="3 4" key="1">
    <citation type="submission" date="2020-02" db="EMBL/GenBank/DDBJ databases">
        <title>Ideonella bacterium strain TBM-1.</title>
        <authorList>
            <person name="Chen W.-M."/>
        </authorList>
    </citation>
    <scope>NUCLEOTIDE SEQUENCE [LARGE SCALE GENOMIC DNA]</scope>
    <source>
        <strain evidence="3 4">TBM-1</strain>
    </source>
</reference>
<comment type="caution">
    <text evidence="3">The sequence shown here is derived from an EMBL/GenBank/DDBJ whole genome shotgun (WGS) entry which is preliminary data.</text>
</comment>
<keyword evidence="4" id="KW-1185">Reference proteome</keyword>
<evidence type="ECO:0000313" key="3">
    <source>
        <dbReference type="EMBL" id="NDY92511.1"/>
    </source>
</evidence>
<accession>A0A7C9PJ40</accession>
<evidence type="ECO:0000256" key="1">
    <source>
        <dbReference type="ARBA" id="ARBA00006987"/>
    </source>
</evidence>
<dbReference type="InterPro" id="IPR006311">
    <property type="entry name" value="TAT_signal"/>
</dbReference>
<dbReference type="PANTHER" id="PTHR42928:SF5">
    <property type="entry name" value="BLR1237 PROTEIN"/>
    <property type="match status" value="1"/>
</dbReference>
<dbReference type="Gene3D" id="3.40.190.10">
    <property type="entry name" value="Periplasmic binding protein-like II"/>
    <property type="match status" value="1"/>
</dbReference>
<dbReference type="InterPro" id="IPR042100">
    <property type="entry name" value="Bug_dom1"/>
</dbReference>
<dbReference type="Proteomes" id="UP000484255">
    <property type="component" value="Unassembled WGS sequence"/>
</dbReference>
<dbReference type="CDD" id="cd13578">
    <property type="entry name" value="PBP2_Bug27"/>
    <property type="match status" value="1"/>
</dbReference>
<dbReference type="PANTHER" id="PTHR42928">
    <property type="entry name" value="TRICARBOXYLATE-BINDING PROTEIN"/>
    <property type="match status" value="1"/>
</dbReference>